<evidence type="ECO:0000313" key="1">
    <source>
        <dbReference type="EMBL" id="OWF38150.1"/>
    </source>
</evidence>
<protein>
    <submittedName>
        <fullName evidence="1">Uncharacterized protein</fullName>
    </submittedName>
</protein>
<gene>
    <name evidence="1" type="ORF">KP79_PYT08823</name>
</gene>
<dbReference type="OrthoDB" id="6113457at2759"/>
<dbReference type="Proteomes" id="UP000242188">
    <property type="component" value="Unassembled WGS sequence"/>
</dbReference>
<evidence type="ECO:0000313" key="2">
    <source>
        <dbReference type="Proteomes" id="UP000242188"/>
    </source>
</evidence>
<comment type="caution">
    <text evidence="1">The sequence shown here is derived from an EMBL/GenBank/DDBJ whole genome shotgun (WGS) entry which is preliminary data.</text>
</comment>
<keyword evidence="2" id="KW-1185">Reference proteome</keyword>
<dbReference type="EMBL" id="NEDP02005572">
    <property type="protein sequence ID" value="OWF38150.1"/>
    <property type="molecule type" value="Genomic_DNA"/>
</dbReference>
<organism evidence="1 2">
    <name type="scientific">Mizuhopecten yessoensis</name>
    <name type="common">Japanese scallop</name>
    <name type="synonym">Patinopecten yessoensis</name>
    <dbReference type="NCBI Taxonomy" id="6573"/>
    <lineage>
        <taxon>Eukaryota</taxon>
        <taxon>Metazoa</taxon>
        <taxon>Spiralia</taxon>
        <taxon>Lophotrochozoa</taxon>
        <taxon>Mollusca</taxon>
        <taxon>Bivalvia</taxon>
        <taxon>Autobranchia</taxon>
        <taxon>Pteriomorphia</taxon>
        <taxon>Pectinida</taxon>
        <taxon>Pectinoidea</taxon>
        <taxon>Pectinidae</taxon>
        <taxon>Mizuhopecten</taxon>
    </lineage>
</organism>
<dbReference type="AlphaFoldDB" id="A0A210PNR6"/>
<name>A0A210PNR6_MIZYE</name>
<sequence length="255" mass="28669">MPENTSYGEPLPMYSMKDPATRGCVSLKDEATPRQCIECLLMKTDVKYWRRGLIEMLQGQTKGDNQYQLVTFLVSNITNAIAARKVGSKTLVRINYEETPTDLDLVNWRRVMVGLNLALEEPDTNRNIRSIGVSVEENTEVTCLQGFIEILSFLKVLSWHVVGFIVSLSKRDASTLYETLSDTSSGFSIPDCYYGSVKSLYERHMSVMRSLGFYRRSPEENVTWTLPERGSIPAAMGVIKGLCKPVSGVQESRAM</sequence>
<reference evidence="1 2" key="1">
    <citation type="journal article" date="2017" name="Nat. Ecol. Evol.">
        <title>Scallop genome provides insights into evolution of bilaterian karyotype and development.</title>
        <authorList>
            <person name="Wang S."/>
            <person name="Zhang J."/>
            <person name="Jiao W."/>
            <person name="Li J."/>
            <person name="Xun X."/>
            <person name="Sun Y."/>
            <person name="Guo X."/>
            <person name="Huan P."/>
            <person name="Dong B."/>
            <person name="Zhang L."/>
            <person name="Hu X."/>
            <person name="Sun X."/>
            <person name="Wang J."/>
            <person name="Zhao C."/>
            <person name="Wang Y."/>
            <person name="Wang D."/>
            <person name="Huang X."/>
            <person name="Wang R."/>
            <person name="Lv J."/>
            <person name="Li Y."/>
            <person name="Zhang Z."/>
            <person name="Liu B."/>
            <person name="Lu W."/>
            <person name="Hui Y."/>
            <person name="Liang J."/>
            <person name="Zhou Z."/>
            <person name="Hou R."/>
            <person name="Li X."/>
            <person name="Liu Y."/>
            <person name="Li H."/>
            <person name="Ning X."/>
            <person name="Lin Y."/>
            <person name="Zhao L."/>
            <person name="Xing Q."/>
            <person name="Dou J."/>
            <person name="Li Y."/>
            <person name="Mao J."/>
            <person name="Guo H."/>
            <person name="Dou H."/>
            <person name="Li T."/>
            <person name="Mu C."/>
            <person name="Jiang W."/>
            <person name="Fu Q."/>
            <person name="Fu X."/>
            <person name="Miao Y."/>
            <person name="Liu J."/>
            <person name="Yu Q."/>
            <person name="Li R."/>
            <person name="Liao H."/>
            <person name="Li X."/>
            <person name="Kong Y."/>
            <person name="Jiang Z."/>
            <person name="Chourrout D."/>
            <person name="Li R."/>
            <person name="Bao Z."/>
        </authorList>
    </citation>
    <scope>NUCLEOTIDE SEQUENCE [LARGE SCALE GENOMIC DNA]</scope>
    <source>
        <strain evidence="1 2">PY_sf001</strain>
    </source>
</reference>
<proteinExistence type="predicted"/>
<accession>A0A210PNR6</accession>